<evidence type="ECO:0000256" key="1">
    <source>
        <dbReference type="SAM" id="Phobius"/>
    </source>
</evidence>
<keyword evidence="1" id="KW-0472">Membrane</keyword>
<reference evidence="2" key="1">
    <citation type="submission" date="2022-10" db="EMBL/GenBank/DDBJ databases">
        <title>Determination and structural analysis of whole genome sequence of Sarocladium strictum F4-1.</title>
        <authorList>
            <person name="Hu L."/>
            <person name="Jiang Y."/>
        </authorList>
    </citation>
    <scope>NUCLEOTIDE SEQUENCE</scope>
    <source>
        <strain evidence="2">F4-1</strain>
    </source>
</reference>
<dbReference type="AlphaFoldDB" id="A0AA39GD93"/>
<sequence length="393" mass="44596">MAPTRLEDFNSTIPPHLGRVLWGWTLCNDCEAGKPCVTERCSGQRIPKLQRYHQFYKAAVAGYLEESSADSRVLDTHEDLFRAIATLKNKPDISKAAFYQDGFPTASCGRRAFERADLLQAATLAVRIFLMIESSPLHHYSDRLESGGLKVPWLEDVPFSQYIEQLFHRTTHRIFSFAESEGFADIKVELRATKLRKHLGVTFRATHDIRNHLSYDYRENTIDVYHHAAFLKEQLRATKNMDQSSPPIHSISLGSLPRQLVLETLDSVQAILFPLSEPKSKALLKSVTTSCSFDPELSNFEYSAIRNPGEEKTSYVYLADRLSGLYHELQNPRPRGSLERQMERKSGARYMMMATLIGVVFAVILGFLSLVVSSYQTWIAYEAWKHPVPSSSG</sequence>
<organism evidence="2 3">
    <name type="scientific">Sarocladium strictum</name>
    <name type="common">Black bundle disease fungus</name>
    <name type="synonym">Acremonium strictum</name>
    <dbReference type="NCBI Taxonomy" id="5046"/>
    <lineage>
        <taxon>Eukaryota</taxon>
        <taxon>Fungi</taxon>
        <taxon>Dikarya</taxon>
        <taxon>Ascomycota</taxon>
        <taxon>Pezizomycotina</taxon>
        <taxon>Sordariomycetes</taxon>
        <taxon>Hypocreomycetidae</taxon>
        <taxon>Hypocreales</taxon>
        <taxon>Sarocladiaceae</taxon>
        <taxon>Sarocladium</taxon>
    </lineage>
</organism>
<accession>A0AA39GD93</accession>
<evidence type="ECO:0000313" key="3">
    <source>
        <dbReference type="Proteomes" id="UP001175261"/>
    </source>
</evidence>
<keyword evidence="1" id="KW-1133">Transmembrane helix</keyword>
<gene>
    <name evidence="2" type="ORF">NLU13_7390</name>
</gene>
<comment type="caution">
    <text evidence="2">The sequence shown here is derived from an EMBL/GenBank/DDBJ whole genome shotgun (WGS) entry which is preliminary data.</text>
</comment>
<keyword evidence="3" id="KW-1185">Reference proteome</keyword>
<proteinExistence type="predicted"/>
<dbReference type="Proteomes" id="UP001175261">
    <property type="component" value="Unassembled WGS sequence"/>
</dbReference>
<keyword evidence="1" id="KW-0812">Transmembrane</keyword>
<name>A0AA39GD93_SARSR</name>
<protein>
    <submittedName>
        <fullName evidence="2">Uncharacterized protein</fullName>
    </submittedName>
</protein>
<feature type="transmembrane region" description="Helical" evidence="1">
    <location>
        <begin position="350"/>
        <end position="372"/>
    </location>
</feature>
<evidence type="ECO:0000313" key="2">
    <source>
        <dbReference type="EMBL" id="KAK0384911.1"/>
    </source>
</evidence>
<dbReference type="EMBL" id="JAPDFR010000007">
    <property type="protein sequence ID" value="KAK0384911.1"/>
    <property type="molecule type" value="Genomic_DNA"/>
</dbReference>